<proteinExistence type="predicted"/>
<evidence type="ECO:0000256" key="1">
    <source>
        <dbReference type="ARBA" id="ARBA00013258"/>
    </source>
</evidence>
<evidence type="ECO:0000259" key="5">
    <source>
        <dbReference type="SMART" id="SM00827"/>
    </source>
</evidence>
<dbReference type="PANTHER" id="PTHR42681:SF1">
    <property type="entry name" value="MALONYL-COA-ACYL CARRIER PROTEIN TRANSACYLASE, MITOCHONDRIAL"/>
    <property type="match status" value="1"/>
</dbReference>
<comment type="catalytic activity">
    <reaction evidence="4">
        <text>holo-[ACP] + malonyl-CoA = malonyl-[ACP] + CoA</text>
        <dbReference type="Rhea" id="RHEA:41792"/>
        <dbReference type="Rhea" id="RHEA-COMP:9623"/>
        <dbReference type="Rhea" id="RHEA-COMP:9685"/>
        <dbReference type="ChEBI" id="CHEBI:57287"/>
        <dbReference type="ChEBI" id="CHEBI:57384"/>
        <dbReference type="ChEBI" id="CHEBI:64479"/>
        <dbReference type="ChEBI" id="CHEBI:78449"/>
        <dbReference type="EC" id="2.3.1.39"/>
    </reaction>
</comment>
<dbReference type="PANTHER" id="PTHR42681">
    <property type="entry name" value="MALONYL-COA-ACYL CARRIER PROTEIN TRANSACYLASE, MITOCHONDRIAL"/>
    <property type="match status" value="1"/>
</dbReference>
<dbReference type="GO" id="GO:0004314">
    <property type="term" value="F:[acyl-carrier-protein] S-malonyltransferase activity"/>
    <property type="evidence" value="ECO:0007669"/>
    <property type="project" value="UniProtKB-EC"/>
</dbReference>
<name>A0A653EQ09_9MYCO</name>
<feature type="domain" description="Malonyl-CoA:ACP transacylase (MAT)" evidence="5">
    <location>
        <begin position="6"/>
        <end position="299"/>
    </location>
</feature>
<evidence type="ECO:0000256" key="2">
    <source>
        <dbReference type="ARBA" id="ARBA00022679"/>
    </source>
</evidence>
<dbReference type="RefSeq" id="WP_204802757.1">
    <property type="nucleotide sequence ID" value="NZ_CAJMWM010000001.1"/>
</dbReference>
<dbReference type="SUPFAM" id="SSF55048">
    <property type="entry name" value="Probable ACP-binding domain of malonyl-CoA ACP transacylase"/>
    <property type="match status" value="1"/>
</dbReference>
<gene>
    <name evidence="6" type="primary">fabD_2</name>
    <name evidence="6" type="ORF">BIN_B_03096</name>
</gene>
<keyword evidence="2" id="KW-0808">Transferase</keyword>
<dbReference type="InterPro" id="IPR014043">
    <property type="entry name" value="Acyl_transferase_dom"/>
</dbReference>
<evidence type="ECO:0000256" key="4">
    <source>
        <dbReference type="ARBA" id="ARBA00048462"/>
    </source>
</evidence>
<dbReference type="GO" id="GO:0005829">
    <property type="term" value="C:cytosol"/>
    <property type="evidence" value="ECO:0007669"/>
    <property type="project" value="TreeGrafter"/>
</dbReference>
<protein>
    <recommendedName>
        <fullName evidence="1">[acyl-carrier-protein] S-malonyltransferase</fullName>
        <ecNumber evidence="1">2.3.1.39</ecNumber>
    </recommendedName>
</protein>
<sequence length="310" mass="32135">MSVALLFPGQGAQRAGMLADLPKTPATQAVIAQSHATCEDLGITGPLDAPEYQSDTVAAQLSLLIAGVACGRALLDDKGLTAQYVAGHSVGTFAAAVIAGALTLREALIAVHLRAESMRAVCSERTWAMAAVTGLTTAAAHQLANRAATPDQPVWVANINTATQTVLGGTAPALSDAEQLARRAGATSFTHLDMEIASHGPVQEPTSRALRSHLSTIPRRTLTLTYITNTGGRAVGSAWPVLDDLADSPAQAVRWYDGVRLMAELGVTCTVESLPGHTLTRLVATAVPVITAVALDEHGLTRTCALATRP</sequence>
<dbReference type="InterPro" id="IPR016036">
    <property type="entry name" value="Malonyl_transacylase_ACP-bd"/>
</dbReference>
<dbReference type="EMBL" id="LR589094">
    <property type="protein sequence ID" value="VTO99624.1"/>
    <property type="molecule type" value="Genomic_DNA"/>
</dbReference>
<dbReference type="SMART" id="SM00827">
    <property type="entry name" value="PKS_AT"/>
    <property type="match status" value="1"/>
</dbReference>
<dbReference type="EC" id="2.3.1.39" evidence="1"/>
<evidence type="ECO:0000313" key="6">
    <source>
        <dbReference type="EMBL" id="VTO99624.1"/>
    </source>
</evidence>
<dbReference type="AlphaFoldDB" id="A0A653EQ09"/>
<dbReference type="Pfam" id="PF00698">
    <property type="entry name" value="Acyl_transf_1"/>
    <property type="match status" value="1"/>
</dbReference>
<reference evidence="6" key="1">
    <citation type="submission" date="2019-05" db="EMBL/GenBank/DDBJ databases">
        <authorList>
            <person name="Naeem R."/>
            <person name="Antony C."/>
            <person name="Guan Q."/>
        </authorList>
    </citation>
    <scope>NUCLEOTIDE SEQUENCE</scope>
    <source>
        <strain evidence="6">2</strain>
    </source>
</reference>
<dbReference type="GO" id="GO:0006633">
    <property type="term" value="P:fatty acid biosynthetic process"/>
    <property type="evidence" value="ECO:0007669"/>
    <property type="project" value="TreeGrafter"/>
</dbReference>
<dbReference type="InterPro" id="IPR016035">
    <property type="entry name" value="Acyl_Trfase/lysoPLipase"/>
</dbReference>
<keyword evidence="3" id="KW-0012">Acyltransferase</keyword>
<dbReference type="Gene3D" id="3.30.70.250">
    <property type="entry name" value="Malonyl-CoA ACP transacylase, ACP-binding"/>
    <property type="match status" value="1"/>
</dbReference>
<evidence type="ECO:0000256" key="3">
    <source>
        <dbReference type="ARBA" id="ARBA00023315"/>
    </source>
</evidence>
<dbReference type="InterPro" id="IPR050858">
    <property type="entry name" value="Mal-CoA-ACP_Trans/PKS_FabD"/>
</dbReference>
<organism evidence="6">
    <name type="scientific">Mycobacterium riyadhense</name>
    <dbReference type="NCBI Taxonomy" id="486698"/>
    <lineage>
        <taxon>Bacteria</taxon>
        <taxon>Bacillati</taxon>
        <taxon>Actinomycetota</taxon>
        <taxon>Actinomycetes</taxon>
        <taxon>Mycobacteriales</taxon>
        <taxon>Mycobacteriaceae</taxon>
        <taxon>Mycobacterium</taxon>
    </lineage>
</organism>
<accession>A0A653EQ09</accession>
<dbReference type="SUPFAM" id="SSF52151">
    <property type="entry name" value="FabD/lysophospholipase-like"/>
    <property type="match status" value="1"/>
</dbReference>
<dbReference type="Gene3D" id="3.40.366.10">
    <property type="entry name" value="Malonyl-Coenzyme A Acyl Carrier Protein, domain 2"/>
    <property type="match status" value="1"/>
</dbReference>
<dbReference type="InterPro" id="IPR001227">
    <property type="entry name" value="Ac_transferase_dom_sf"/>
</dbReference>